<dbReference type="VEuPathDB" id="FungiDB:ASPVEDRAFT_78549"/>
<reference evidence="4" key="1">
    <citation type="journal article" date="2017" name="Genome Biol.">
        <title>Comparative genomics reveals high biological diversity and specific adaptations in the industrially and medically important fungal genus Aspergillus.</title>
        <authorList>
            <person name="de Vries R.P."/>
            <person name="Riley R."/>
            <person name="Wiebenga A."/>
            <person name="Aguilar-Osorio G."/>
            <person name="Amillis S."/>
            <person name="Uchima C.A."/>
            <person name="Anderluh G."/>
            <person name="Asadollahi M."/>
            <person name="Askin M."/>
            <person name="Barry K."/>
            <person name="Battaglia E."/>
            <person name="Bayram O."/>
            <person name="Benocci T."/>
            <person name="Braus-Stromeyer S.A."/>
            <person name="Caldana C."/>
            <person name="Canovas D."/>
            <person name="Cerqueira G.C."/>
            <person name="Chen F."/>
            <person name="Chen W."/>
            <person name="Choi C."/>
            <person name="Clum A."/>
            <person name="Dos Santos R.A."/>
            <person name="Damasio A.R."/>
            <person name="Diallinas G."/>
            <person name="Emri T."/>
            <person name="Fekete E."/>
            <person name="Flipphi M."/>
            <person name="Freyberg S."/>
            <person name="Gallo A."/>
            <person name="Gournas C."/>
            <person name="Habgood R."/>
            <person name="Hainaut M."/>
            <person name="Harispe M.L."/>
            <person name="Henrissat B."/>
            <person name="Hilden K.S."/>
            <person name="Hope R."/>
            <person name="Hossain A."/>
            <person name="Karabika E."/>
            <person name="Karaffa L."/>
            <person name="Karanyi Z."/>
            <person name="Krasevec N."/>
            <person name="Kuo A."/>
            <person name="Kusch H."/>
            <person name="LaButti K."/>
            <person name="Lagendijk E.L."/>
            <person name="Lapidus A."/>
            <person name="Levasseur A."/>
            <person name="Lindquist E."/>
            <person name="Lipzen A."/>
            <person name="Logrieco A.F."/>
            <person name="MacCabe A."/>
            <person name="Maekelae M.R."/>
            <person name="Malavazi I."/>
            <person name="Melin P."/>
            <person name="Meyer V."/>
            <person name="Mielnichuk N."/>
            <person name="Miskei M."/>
            <person name="Molnar A.P."/>
            <person name="Mule G."/>
            <person name="Ngan C.Y."/>
            <person name="Orejas M."/>
            <person name="Orosz E."/>
            <person name="Ouedraogo J.P."/>
            <person name="Overkamp K.M."/>
            <person name="Park H.-S."/>
            <person name="Perrone G."/>
            <person name="Piumi F."/>
            <person name="Punt P.J."/>
            <person name="Ram A.F."/>
            <person name="Ramon A."/>
            <person name="Rauscher S."/>
            <person name="Record E."/>
            <person name="Riano-Pachon D.M."/>
            <person name="Robert V."/>
            <person name="Roehrig J."/>
            <person name="Ruller R."/>
            <person name="Salamov A."/>
            <person name="Salih N.S."/>
            <person name="Samson R.A."/>
            <person name="Sandor E."/>
            <person name="Sanguinetti M."/>
            <person name="Schuetze T."/>
            <person name="Sepcic K."/>
            <person name="Shelest E."/>
            <person name="Sherlock G."/>
            <person name="Sophianopoulou V."/>
            <person name="Squina F.M."/>
            <person name="Sun H."/>
            <person name="Susca A."/>
            <person name="Todd R.B."/>
            <person name="Tsang A."/>
            <person name="Unkles S.E."/>
            <person name="van de Wiele N."/>
            <person name="van Rossen-Uffink D."/>
            <person name="Oliveira J.V."/>
            <person name="Vesth T.C."/>
            <person name="Visser J."/>
            <person name="Yu J.-H."/>
            <person name="Zhou M."/>
            <person name="Andersen M.R."/>
            <person name="Archer D.B."/>
            <person name="Baker S.E."/>
            <person name="Benoit I."/>
            <person name="Brakhage A.A."/>
            <person name="Braus G.H."/>
            <person name="Fischer R."/>
            <person name="Frisvad J.C."/>
            <person name="Goldman G.H."/>
            <person name="Houbraken J."/>
            <person name="Oakley B."/>
            <person name="Pocsi I."/>
            <person name="Scazzocchio C."/>
            <person name="Seiboth B."/>
            <person name="vanKuyk P.A."/>
            <person name="Wortman J."/>
            <person name="Dyer P.S."/>
            <person name="Grigoriev I.V."/>
        </authorList>
    </citation>
    <scope>NUCLEOTIDE SEQUENCE [LARGE SCALE GENOMIC DNA]</scope>
    <source>
        <strain evidence="4">CBS 583.65</strain>
    </source>
</reference>
<dbReference type="CDD" id="cd02440">
    <property type="entry name" value="AdoMet_MTases"/>
    <property type="match status" value="1"/>
</dbReference>
<dbReference type="Gene3D" id="3.40.50.150">
    <property type="entry name" value="Vaccinia Virus protein VP39"/>
    <property type="match status" value="1"/>
</dbReference>
<dbReference type="OrthoDB" id="66144at2759"/>
<evidence type="ECO:0000313" key="4">
    <source>
        <dbReference type="Proteomes" id="UP000184073"/>
    </source>
</evidence>
<dbReference type="PANTHER" id="PTHR43861">
    <property type="entry name" value="TRANS-ACONITATE 2-METHYLTRANSFERASE-RELATED"/>
    <property type="match status" value="1"/>
</dbReference>
<dbReference type="SUPFAM" id="SSF53335">
    <property type="entry name" value="S-adenosyl-L-methionine-dependent methyltransferases"/>
    <property type="match status" value="1"/>
</dbReference>
<keyword evidence="4" id="KW-1185">Reference proteome</keyword>
<protein>
    <recommendedName>
        <fullName evidence="2">Methyltransferase type 11 domain-containing protein</fullName>
    </recommendedName>
</protein>
<gene>
    <name evidence="3" type="ORF">ASPVEDRAFT_78549</name>
</gene>
<dbReference type="RefSeq" id="XP_040662561.1">
    <property type="nucleotide sequence ID" value="XM_040816566.1"/>
</dbReference>
<accession>A0A1L9P5L7</accession>
<feature type="domain" description="Methyltransferase type 11" evidence="2">
    <location>
        <begin position="86"/>
        <end position="179"/>
    </location>
</feature>
<name>A0A1L9P5L7_ASPVE</name>
<dbReference type="AlphaFoldDB" id="A0A1L9P5L7"/>
<organism evidence="3 4">
    <name type="scientific">Aspergillus versicolor CBS 583.65</name>
    <dbReference type="NCBI Taxonomy" id="1036611"/>
    <lineage>
        <taxon>Eukaryota</taxon>
        <taxon>Fungi</taxon>
        <taxon>Dikarya</taxon>
        <taxon>Ascomycota</taxon>
        <taxon>Pezizomycotina</taxon>
        <taxon>Eurotiomycetes</taxon>
        <taxon>Eurotiomycetidae</taxon>
        <taxon>Eurotiales</taxon>
        <taxon>Aspergillaceae</taxon>
        <taxon>Aspergillus</taxon>
        <taxon>Aspergillus subgen. Nidulantes</taxon>
    </lineage>
</organism>
<dbReference type="GO" id="GO:0008757">
    <property type="term" value="F:S-adenosylmethionine-dependent methyltransferase activity"/>
    <property type="evidence" value="ECO:0007669"/>
    <property type="project" value="InterPro"/>
</dbReference>
<dbReference type="STRING" id="1036611.A0A1L9P5L7"/>
<dbReference type="Pfam" id="PF08241">
    <property type="entry name" value="Methyltransf_11"/>
    <property type="match status" value="1"/>
</dbReference>
<sequence length="272" mass="29638">MAQTIQEALAHRSGRQTTPEGQRVEYLNTVEAYDKWAEVYDTDGNFLQALDTVEMKELLPRFLGLVRAQDQTEIEPGNHHPGIKLVDLGCGTGRNTLQLAKSASKDARIIGLDASSGMLGVAREALRSKLGIVGGDEVTLDLGDGASGLISTLVLEHIPGDKFFEGAARLIKPGGYFLVTNMHTEMGTMSQAGFVDAKTGKKIRPTSYAHKVDDVVVSAERFGFEPVALDEGGQRVRERSVDEAMVEGLGERAKKWVGVTVWFGICFRMRVD</sequence>
<feature type="region of interest" description="Disordered" evidence="1">
    <location>
        <begin position="1"/>
        <end position="20"/>
    </location>
</feature>
<evidence type="ECO:0000313" key="3">
    <source>
        <dbReference type="EMBL" id="OJI96798.1"/>
    </source>
</evidence>
<evidence type="ECO:0000256" key="1">
    <source>
        <dbReference type="SAM" id="MobiDB-lite"/>
    </source>
</evidence>
<proteinExistence type="predicted"/>
<dbReference type="EMBL" id="KV878125">
    <property type="protein sequence ID" value="OJI96798.1"/>
    <property type="molecule type" value="Genomic_DNA"/>
</dbReference>
<dbReference type="InterPro" id="IPR029063">
    <property type="entry name" value="SAM-dependent_MTases_sf"/>
</dbReference>
<dbReference type="GeneID" id="63732077"/>
<dbReference type="Proteomes" id="UP000184073">
    <property type="component" value="Unassembled WGS sequence"/>
</dbReference>
<dbReference type="InterPro" id="IPR013216">
    <property type="entry name" value="Methyltransf_11"/>
</dbReference>
<evidence type="ECO:0000259" key="2">
    <source>
        <dbReference type="Pfam" id="PF08241"/>
    </source>
</evidence>